<feature type="transmembrane region" description="Helical" evidence="1">
    <location>
        <begin position="66"/>
        <end position="85"/>
    </location>
</feature>
<reference evidence="2 3" key="1">
    <citation type="submission" date="2024-09" db="EMBL/GenBank/DDBJ databases">
        <authorList>
            <person name="Sun Q."/>
            <person name="Mori K."/>
        </authorList>
    </citation>
    <scope>NUCLEOTIDE SEQUENCE [LARGE SCALE GENOMIC DNA]</scope>
    <source>
        <strain evidence="2 3">CECT 8064</strain>
    </source>
</reference>
<protein>
    <recommendedName>
        <fullName evidence="4">TM2 domain-containing protein</fullName>
    </recommendedName>
</protein>
<evidence type="ECO:0000313" key="3">
    <source>
        <dbReference type="Proteomes" id="UP001589645"/>
    </source>
</evidence>
<gene>
    <name evidence="2" type="ORF">ACFFUV_22060</name>
</gene>
<keyword evidence="1" id="KW-0812">Transmembrane</keyword>
<keyword evidence="1" id="KW-1133">Transmembrane helix</keyword>
<name>A0ABV5HTQ8_9VIBR</name>
<evidence type="ECO:0000256" key="1">
    <source>
        <dbReference type="SAM" id="Phobius"/>
    </source>
</evidence>
<dbReference type="Proteomes" id="UP001589645">
    <property type="component" value="Unassembled WGS sequence"/>
</dbReference>
<dbReference type="EMBL" id="JBHMEP010000015">
    <property type="protein sequence ID" value="MFB9137640.1"/>
    <property type="molecule type" value="Genomic_DNA"/>
</dbReference>
<comment type="caution">
    <text evidence="2">The sequence shown here is derived from an EMBL/GenBank/DDBJ whole genome shotgun (WGS) entry which is preliminary data.</text>
</comment>
<proteinExistence type="predicted"/>
<dbReference type="RefSeq" id="WP_390197618.1">
    <property type="nucleotide sequence ID" value="NZ_JBHMEP010000015.1"/>
</dbReference>
<organism evidence="2 3">
    <name type="scientific">Vibrio olivae</name>
    <dbReference type="NCBI Taxonomy" id="1243002"/>
    <lineage>
        <taxon>Bacteria</taxon>
        <taxon>Pseudomonadati</taxon>
        <taxon>Pseudomonadota</taxon>
        <taxon>Gammaproteobacteria</taxon>
        <taxon>Vibrionales</taxon>
        <taxon>Vibrionaceae</taxon>
        <taxon>Vibrio</taxon>
    </lineage>
</organism>
<accession>A0ABV5HTQ8</accession>
<sequence>MMAWFESIERIEMEEELLRAKAQTLPESQRKDFFKLQSKQLKDPDTYAALNWLFLGGVHHFYLRKYLLFAIELCILVVAIVLLALGFRSALLLVCALTLYELPHLFCAQRIVRQWNLQSSQAIYHQLRAQAKSIVV</sequence>
<keyword evidence="3" id="KW-1185">Reference proteome</keyword>
<evidence type="ECO:0000313" key="2">
    <source>
        <dbReference type="EMBL" id="MFB9137640.1"/>
    </source>
</evidence>
<evidence type="ECO:0008006" key="4">
    <source>
        <dbReference type="Google" id="ProtNLM"/>
    </source>
</evidence>
<keyword evidence="1" id="KW-0472">Membrane</keyword>